<dbReference type="Proteomes" id="UP000292884">
    <property type="component" value="Unassembled WGS sequence"/>
</dbReference>
<gene>
    <name evidence="2" type="ORF">EZ428_02700</name>
</gene>
<dbReference type="PANTHER" id="PTHR30121">
    <property type="entry name" value="UNCHARACTERIZED PROTEIN YJGR-RELATED"/>
    <property type="match status" value="1"/>
</dbReference>
<comment type="caution">
    <text evidence="2">The sequence shown here is derived from an EMBL/GenBank/DDBJ whole genome shotgun (WGS) entry which is preliminary data.</text>
</comment>
<dbReference type="InterPro" id="IPR027417">
    <property type="entry name" value="P-loop_NTPase"/>
</dbReference>
<organism evidence="2 3">
    <name type="scientific">Pedobacter frigiditerrae</name>
    <dbReference type="NCBI Taxonomy" id="2530452"/>
    <lineage>
        <taxon>Bacteria</taxon>
        <taxon>Pseudomonadati</taxon>
        <taxon>Bacteroidota</taxon>
        <taxon>Sphingobacteriia</taxon>
        <taxon>Sphingobacteriales</taxon>
        <taxon>Sphingobacteriaceae</taxon>
        <taxon>Pedobacter</taxon>
    </lineage>
</organism>
<proteinExistence type="predicted"/>
<feature type="domain" description="Type IV secretion system coupling protein TraD DNA-binding" evidence="1">
    <location>
        <begin position="41"/>
        <end position="330"/>
    </location>
</feature>
<accession>A0A4R0N2V9</accession>
<dbReference type="EMBL" id="SJSK01000001">
    <property type="protein sequence ID" value="TCC93697.1"/>
    <property type="molecule type" value="Genomic_DNA"/>
</dbReference>
<dbReference type="Pfam" id="PF10412">
    <property type="entry name" value="TrwB_AAD_bind"/>
    <property type="match status" value="1"/>
</dbReference>
<reference evidence="2 3" key="1">
    <citation type="submission" date="2019-02" db="EMBL/GenBank/DDBJ databases">
        <title>Pedobacter sp. RP-1-13 sp. nov., isolated from Arctic soil.</title>
        <authorList>
            <person name="Dahal R.H."/>
        </authorList>
    </citation>
    <scope>NUCLEOTIDE SEQUENCE [LARGE SCALE GENOMIC DNA]</scope>
    <source>
        <strain evidence="2 3">RP-1-13</strain>
    </source>
</reference>
<dbReference type="AlphaFoldDB" id="A0A4R0N2V9"/>
<dbReference type="Gene3D" id="3.40.50.300">
    <property type="entry name" value="P-loop containing nucleotide triphosphate hydrolases"/>
    <property type="match status" value="2"/>
</dbReference>
<evidence type="ECO:0000313" key="3">
    <source>
        <dbReference type="Proteomes" id="UP000292884"/>
    </source>
</evidence>
<sequence length="399" mass="45705">MILSLPYSVSVYEYHPFTPIARTNWRNRDQLFGIKQLDRLQHIYCLGKTGTGKSTLLVNMALDDIYKGNGICVIDPHADTVNTLIKKIPEHRKEDVVYFDATNLDTPPTFNPLYNVPEHQRQLVASEMVLTLKKIFHENWGNKLEYILRFSILTLLDYPDATLLDIHALLVDKEFRSMILKYVKNPYTHSFWATEYNAYTPSVQASQIMPILNKIGIFLANDTLRVIMGGHKSISIEQCMNDNKILLCNLSKGEIGEDISTILGSFLTTCIQTNAMRRAEKPLNERMQFYLYIDEAHSFLSSSFATMLSEVRKYGVGLFLTHQHLEQLEDGVRSAVLGNVGTIICFRLGLKDAKVMEREFYPTFNHEDFINLPRYNIYIKLLIDGTSSKGFSAITHLEN</sequence>
<protein>
    <submittedName>
        <fullName evidence="2">ATP-binding protein</fullName>
    </submittedName>
</protein>
<keyword evidence="3" id="KW-1185">Reference proteome</keyword>
<dbReference type="InterPro" id="IPR019476">
    <property type="entry name" value="T4SS_TraD_DNA-bd"/>
</dbReference>
<dbReference type="InterPro" id="IPR051162">
    <property type="entry name" value="T4SS_component"/>
</dbReference>
<dbReference type="GO" id="GO:0005524">
    <property type="term" value="F:ATP binding"/>
    <property type="evidence" value="ECO:0007669"/>
    <property type="project" value="UniProtKB-KW"/>
</dbReference>
<dbReference type="SUPFAM" id="SSF52540">
    <property type="entry name" value="P-loop containing nucleoside triphosphate hydrolases"/>
    <property type="match status" value="1"/>
</dbReference>
<evidence type="ECO:0000259" key="1">
    <source>
        <dbReference type="Pfam" id="PF10412"/>
    </source>
</evidence>
<dbReference type="OrthoDB" id="9806951at2"/>
<keyword evidence="2" id="KW-0547">Nucleotide-binding</keyword>
<name>A0A4R0N2V9_9SPHI</name>
<keyword evidence="2" id="KW-0067">ATP-binding</keyword>
<dbReference type="CDD" id="cd01127">
    <property type="entry name" value="TrwB_TraG_TraD_VirD4"/>
    <property type="match status" value="1"/>
</dbReference>
<dbReference type="PANTHER" id="PTHR30121:SF6">
    <property type="entry name" value="SLR6007 PROTEIN"/>
    <property type="match status" value="1"/>
</dbReference>
<evidence type="ECO:0000313" key="2">
    <source>
        <dbReference type="EMBL" id="TCC93697.1"/>
    </source>
</evidence>